<dbReference type="STRING" id="86049.A0A1C1CV73"/>
<dbReference type="OrthoDB" id="3163292at2759"/>
<evidence type="ECO:0000256" key="1">
    <source>
        <dbReference type="SAM" id="MobiDB-lite"/>
    </source>
</evidence>
<proteinExistence type="predicted"/>
<dbReference type="AlphaFoldDB" id="A0A1C1CV73"/>
<dbReference type="VEuPathDB" id="FungiDB:G647_03812"/>
<reference evidence="3" key="1">
    <citation type="submission" date="2015-07" db="EMBL/GenBank/DDBJ databases">
        <authorList>
            <person name="Teixeira M.M."/>
            <person name="Souza R.C."/>
            <person name="Almeida L.G."/>
            <person name="Vicente V.A."/>
            <person name="de Hoog S."/>
            <person name="Bocca A.L."/>
            <person name="de Almeida S.R."/>
            <person name="Vasconcelos A.T."/>
            <person name="Felipe M.S."/>
        </authorList>
    </citation>
    <scope>NUCLEOTIDE SEQUENCE [LARGE SCALE GENOMIC DNA]</scope>
    <source>
        <strain evidence="3">KSF</strain>
    </source>
</reference>
<dbReference type="VEuPathDB" id="FungiDB:CLCR_10548"/>
<accession>A0A1C1CV73</accession>
<name>A0A1C1CV73_9EURO</name>
<feature type="compositionally biased region" description="Polar residues" evidence="1">
    <location>
        <begin position="272"/>
        <end position="285"/>
    </location>
</feature>
<comment type="caution">
    <text evidence="2">The sequence shown here is derived from an EMBL/GenBank/DDBJ whole genome shotgun (WGS) entry which is preliminary data.</text>
</comment>
<dbReference type="Proteomes" id="UP000094526">
    <property type="component" value="Unassembled WGS sequence"/>
</dbReference>
<evidence type="ECO:0000313" key="3">
    <source>
        <dbReference type="Proteomes" id="UP000094526"/>
    </source>
</evidence>
<feature type="region of interest" description="Disordered" evidence="1">
    <location>
        <begin position="262"/>
        <end position="285"/>
    </location>
</feature>
<gene>
    <name evidence="2" type="ORF">CLCR_10548</name>
</gene>
<evidence type="ECO:0000313" key="2">
    <source>
        <dbReference type="EMBL" id="OCT52411.1"/>
    </source>
</evidence>
<dbReference type="EMBL" id="LGRB01000008">
    <property type="protein sequence ID" value="OCT52411.1"/>
    <property type="molecule type" value="Genomic_DNA"/>
</dbReference>
<keyword evidence="3" id="KW-1185">Reference proteome</keyword>
<sequence>MVKSPTELSALDANLEKHQTLHRLAFEVEVQRCMAKYHDSLVGGAENSVYETLVQMCEQELNNLVDRYHSSMDAYLALHVDTARLHLYTLAMLRMKSGLGETEHANARGQIIRYQKLGMLTAHRVIDIYCDSLQSPDTRLIDVYRALPKQFFIGILHATFFLLRYFVLNPACEGEVKAESRNKVLMIHAKLKASTSHQLAEPGRAAAVIEVLCRHGGEQASDTSEDIYDRGVASISWSALISAANLRGKRNLKTTWLQKINPASPDLRSDHQQSTTPEPVSQGNSNLEFVEQDYPIPDDIWDQSFLQMLDFSAYDLDNSAT</sequence>
<organism evidence="2 3">
    <name type="scientific">Cladophialophora carrionii</name>
    <dbReference type="NCBI Taxonomy" id="86049"/>
    <lineage>
        <taxon>Eukaryota</taxon>
        <taxon>Fungi</taxon>
        <taxon>Dikarya</taxon>
        <taxon>Ascomycota</taxon>
        <taxon>Pezizomycotina</taxon>
        <taxon>Eurotiomycetes</taxon>
        <taxon>Chaetothyriomycetidae</taxon>
        <taxon>Chaetothyriales</taxon>
        <taxon>Herpotrichiellaceae</taxon>
        <taxon>Cladophialophora</taxon>
    </lineage>
</organism>
<protein>
    <submittedName>
        <fullName evidence="2">Uncharacterized protein</fullName>
    </submittedName>
</protein>